<reference evidence="3" key="1">
    <citation type="submission" date="2022-11" db="EMBL/GenBank/DDBJ databases">
        <authorList>
            <person name="Petersen C."/>
        </authorList>
    </citation>
    <scope>NUCLEOTIDE SEQUENCE</scope>
    <source>
        <strain evidence="3">IBT 30069</strain>
    </source>
</reference>
<gene>
    <name evidence="3" type="ORF">N7456_010442</name>
</gene>
<evidence type="ECO:0000313" key="3">
    <source>
        <dbReference type="EMBL" id="KAJ5094581.1"/>
    </source>
</evidence>
<name>A0A9W9F6L3_9EURO</name>
<keyword evidence="2" id="KW-0472">Membrane</keyword>
<dbReference type="PANTHER" id="PTHR35394">
    <property type="entry name" value="DUF3176 DOMAIN-CONTAINING PROTEIN"/>
    <property type="match status" value="1"/>
</dbReference>
<keyword evidence="2" id="KW-1133">Transmembrane helix</keyword>
<feature type="compositionally biased region" description="Polar residues" evidence="1">
    <location>
        <begin position="626"/>
        <end position="640"/>
    </location>
</feature>
<organism evidence="3 4">
    <name type="scientific">Penicillium angulare</name>
    <dbReference type="NCBI Taxonomy" id="116970"/>
    <lineage>
        <taxon>Eukaryota</taxon>
        <taxon>Fungi</taxon>
        <taxon>Dikarya</taxon>
        <taxon>Ascomycota</taxon>
        <taxon>Pezizomycotina</taxon>
        <taxon>Eurotiomycetes</taxon>
        <taxon>Eurotiomycetidae</taxon>
        <taxon>Eurotiales</taxon>
        <taxon>Aspergillaceae</taxon>
        <taxon>Penicillium</taxon>
    </lineage>
</organism>
<comment type="caution">
    <text evidence="3">The sequence shown here is derived from an EMBL/GenBank/DDBJ whole genome shotgun (WGS) entry which is preliminary data.</text>
</comment>
<dbReference type="Pfam" id="PF11374">
    <property type="entry name" value="DUF3176"/>
    <property type="match status" value="1"/>
</dbReference>
<accession>A0A9W9F6L3</accession>
<evidence type="ECO:0000256" key="1">
    <source>
        <dbReference type="SAM" id="MobiDB-lite"/>
    </source>
</evidence>
<keyword evidence="2" id="KW-0812">Transmembrane</keyword>
<dbReference type="InterPro" id="IPR021514">
    <property type="entry name" value="DUF3176"/>
</dbReference>
<feature type="transmembrane region" description="Helical" evidence="2">
    <location>
        <begin position="152"/>
        <end position="170"/>
    </location>
</feature>
<evidence type="ECO:0000313" key="4">
    <source>
        <dbReference type="Proteomes" id="UP001149165"/>
    </source>
</evidence>
<dbReference type="AlphaFoldDB" id="A0A9W9F6L3"/>
<dbReference type="EMBL" id="JAPQKH010000006">
    <property type="protein sequence ID" value="KAJ5094581.1"/>
    <property type="molecule type" value="Genomic_DNA"/>
</dbReference>
<protein>
    <submittedName>
        <fullName evidence="3">Uncharacterized protein</fullName>
    </submittedName>
</protein>
<evidence type="ECO:0000256" key="2">
    <source>
        <dbReference type="SAM" id="Phobius"/>
    </source>
</evidence>
<feature type="transmembrane region" description="Helical" evidence="2">
    <location>
        <begin position="541"/>
        <end position="564"/>
    </location>
</feature>
<proteinExistence type="predicted"/>
<feature type="transmembrane region" description="Helical" evidence="2">
    <location>
        <begin position="49"/>
        <end position="69"/>
    </location>
</feature>
<dbReference type="OrthoDB" id="5242705at2759"/>
<reference evidence="3" key="2">
    <citation type="journal article" date="2023" name="IMA Fungus">
        <title>Comparative genomic study of the Penicillium genus elucidates a diverse pangenome and 15 lateral gene transfer events.</title>
        <authorList>
            <person name="Petersen C."/>
            <person name="Sorensen T."/>
            <person name="Nielsen M.R."/>
            <person name="Sondergaard T.E."/>
            <person name="Sorensen J.L."/>
            <person name="Fitzpatrick D.A."/>
            <person name="Frisvad J.C."/>
            <person name="Nielsen K.L."/>
        </authorList>
    </citation>
    <scope>NUCLEOTIDE SEQUENCE</scope>
    <source>
        <strain evidence="3">IBT 30069</strain>
    </source>
</reference>
<dbReference type="PANTHER" id="PTHR35394:SF5">
    <property type="entry name" value="DUF3176 DOMAIN-CONTAINING PROTEIN"/>
    <property type="match status" value="1"/>
</dbReference>
<keyword evidence="4" id="KW-1185">Reference proteome</keyword>
<feature type="region of interest" description="Disordered" evidence="1">
    <location>
        <begin position="610"/>
        <end position="640"/>
    </location>
</feature>
<sequence>MTALTNAPKNDCYTNLSGSRSKETVKKETLSGQKRPLRSFWLDSWSFEWITLAFSLACFIAVYIVLWVFNGKEQPDMKYDLSLNTVISVLATGCKSALVLVIGEAISQLKWLWFENPRQGQGRLVGVQRFDAASRGPLGSFMIVFHHQARSLVSLGAMVIVLLLAFDPFMQQVLNYSMKTVPDKNVTAGAAMPRSYGFYSTKDKDKGDLQDAFTHGFFSGQSFNVTPSCSTGNCTWDTFQSVGICSSCVNATNQIWTDCELPSMSASFNKTCSISLADSAVHTFNVDFNLTSDLTAKNGADAAKAILQRRIIWQPIDMGYHRNNLEVRVGEFINTFDLTNLTVAGVKNPMVTIAYLELALNTTGMTHNTSLSDALVIKNATACSLSTCLRDYHVRVKDGTPTVRTENNDFGTIYLEKTSPDVHVEGTSLVNNTLCWMPGPPDAAGYQKTKPFAFCDDQMWTLSNVRQYLPSSLAEVIWPFDIPVWDTETSDKTRMEYFQRVGLQKTMENIAASLTKYGLEKSDYSVYGKSSVTKVFVTVRWLWMILPTILVVFGSIFLVMTIVLSKRSQLPLWKSSALASYYHGLERNVEDDHAEYLTAAIMEKKAGREDVRLQPSESNGRLVLRQQDSSDISSPILQSE</sequence>
<dbReference type="Proteomes" id="UP001149165">
    <property type="component" value="Unassembled WGS sequence"/>
</dbReference>